<comment type="caution">
    <text evidence="1">The sequence shown here is derived from an EMBL/GenBank/DDBJ whole genome shotgun (WGS) entry which is preliminary data.</text>
</comment>
<evidence type="ECO:0000313" key="1">
    <source>
        <dbReference type="EMBL" id="KAF3208725.1"/>
    </source>
</evidence>
<evidence type="ECO:0000313" key="2">
    <source>
        <dbReference type="Proteomes" id="UP000483672"/>
    </source>
</evidence>
<dbReference type="EMBL" id="WIPF01000105">
    <property type="protein sequence ID" value="KAF3208725.1"/>
    <property type="molecule type" value="Genomic_DNA"/>
</dbReference>
<dbReference type="Proteomes" id="UP000483672">
    <property type="component" value="Unassembled WGS sequence"/>
</dbReference>
<sequence>MRPECLRVYVSAASLEGQDFDASTLTVIPSSLFSRKKTLTFLPSNILAYRSSTHNRYISKMLRLILSSLLVLGAAAVPAAKELSERQLPTYTLKVTGSGIAADTFLKITDVEGTNYVGLVPAADASTFSYDAATSELSAVDDAAVTLFSQTFLNQGDVYEETPAPISFRNETDINGCVDTNECGFESWTLDPASGALGVVRTTSPKLYACDDGDQYLLWIGPTTWVTTFCTPISLSAV</sequence>
<protein>
    <submittedName>
        <fullName evidence="1">Uncharacterized protein</fullName>
    </submittedName>
</protein>
<name>A0A7C8QDR5_ORBOL</name>
<dbReference type="AlphaFoldDB" id="A0A7C8QDR5"/>
<gene>
    <name evidence="1" type="ORF">TWF191_000585</name>
</gene>
<organism evidence="1 2">
    <name type="scientific">Orbilia oligospora</name>
    <name type="common">Nematode-trapping fungus</name>
    <name type="synonym">Arthrobotrys oligospora</name>
    <dbReference type="NCBI Taxonomy" id="2813651"/>
    <lineage>
        <taxon>Eukaryota</taxon>
        <taxon>Fungi</taxon>
        <taxon>Dikarya</taxon>
        <taxon>Ascomycota</taxon>
        <taxon>Pezizomycotina</taxon>
        <taxon>Orbiliomycetes</taxon>
        <taxon>Orbiliales</taxon>
        <taxon>Orbiliaceae</taxon>
        <taxon>Orbilia</taxon>
    </lineage>
</organism>
<reference evidence="1 2" key="1">
    <citation type="submission" date="2019-06" db="EMBL/GenBank/DDBJ databases">
        <authorList>
            <person name="Palmer J.M."/>
        </authorList>
    </citation>
    <scope>NUCLEOTIDE SEQUENCE [LARGE SCALE GENOMIC DNA]</scope>
    <source>
        <strain evidence="1 2">TWF191</strain>
    </source>
</reference>
<accession>A0A7C8QDR5</accession>
<proteinExistence type="predicted"/>